<evidence type="ECO:0000256" key="5">
    <source>
        <dbReference type="ARBA" id="ARBA00022695"/>
    </source>
</evidence>
<name>A0A0H5R892_9EUKA</name>
<evidence type="ECO:0000256" key="6">
    <source>
        <dbReference type="ARBA" id="ARBA00022946"/>
    </source>
</evidence>
<keyword evidence="6" id="KW-0809">Transit peptide</keyword>
<dbReference type="EMBL" id="HACM01009908">
    <property type="protein sequence ID" value="CRZ10350.1"/>
    <property type="molecule type" value="Transcribed_RNA"/>
</dbReference>
<feature type="non-terminal residue" evidence="12">
    <location>
        <position position="995"/>
    </location>
</feature>
<dbReference type="AlphaFoldDB" id="A0A0H5R892"/>
<dbReference type="FunFam" id="1.10.287.280:FF:000001">
    <property type="entry name" value="DNA-directed RNA polymerase"/>
    <property type="match status" value="1"/>
</dbReference>
<dbReference type="Gene3D" id="1.10.150.20">
    <property type="entry name" value="5' to 3' exonuclease, C-terminal subdomain"/>
    <property type="match status" value="1"/>
</dbReference>
<dbReference type="EC" id="2.7.7.6" evidence="10"/>
<feature type="domain" description="DNA-directed RNA polymerase N-terminal" evidence="11">
    <location>
        <begin position="213"/>
        <end position="490"/>
    </location>
</feature>
<dbReference type="GO" id="GO:0003899">
    <property type="term" value="F:DNA-directed RNA polymerase activity"/>
    <property type="evidence" value="ECO:0007669"/>
    <property type="project" value="UniProtKB-EC"/>
</dbReference>
<organism evidence="12">
    <name type="scientific">Spongospora subterranea</name>
    <dbReference type="NCBI Taxonomy" id="70186"/>
    <lineage>
        <taxon>Eukaryota</taxon>
        <taxon>Sar</taxon>
        <taxon>Rhizaria</taxon>
        <taxon>Endomyxa</taxon>
        <taxon>Phytomyxea</taxon>
        <taxon>Plasmodiophorida</taxon>
        <taxon>Plasmodiophoridae</taxon>
        <taxon>Spongospora</taxon>
    </lineage>
</organism>
<keyword evidence="7" id="KW-0496">Mitochondrion</keyword>
<dbReference type="PANTHER" id="PTHR10102:SF0">
    <property type="entry name" value="DNA-DIRECTED RNA POLYMERASE, MITOCHONDRIAL"/>
    <property type="match status" value="1"/>
</dbReference>
<dbReference type="InterPro" id="IPR002092">
    <property type="entry name" value="DNA-dir_Rpol_phage-type"/>
</dbReference>
<dbReference type="GO" id="GO:0003677">
    <property type="term" value="F:DNA binding"/>
    <property type="evidence" value="ECO:0007669"/>
    <property type="project" value="InterPro"/>
</dbReference>
<feature type="non-terminal residue" evidence="12">
    <location>
        <position position="1"/>
    </location>
</feature>
<dbReference type="InterPro" id="IPR043502">
    <property type="entry name" value="DNA/RNA_pol_sf"/>
</dbReference>
<dbReference type="Pfam" id="PF00940">
    <property type="entry name" value="RNA_pol"/>
    <property type="match status" value="1"/>
</dbReference>
<keyword evidence="8 10" id="KW-0804">Transcription</keyword>
<comment type="function">
    <text evidence="10">DNA-dependent RNA polymerase catalyzes the transcription of DNA into RNA using the four ribonucleoside triphosphates as substrates.</text>
</comment>
<dbReference type="GO" id="GO:0034245">
    <property type="term" value="C:mitochondrial DNA-directed RNA polymerase complex"/>
    <property type="evidence" value="ECO:0007669"/>
    <property type="project" value="TreeGrafter"/>
</dbReference>
<dbReference type="Gene3D" id="1.10.1320.10">
    <property type="entry name" value="DNA-directed RNA polymerase, N-terminal domain"/>
    <property type="match status" value="1"/>
</dbReference>
<evidence type="ECO:0000256" key="7">
    <source>
        <dbReference type="ARBA" id="ARBA00023128"/>
    </source>
</evidence>
<dbReference type="Pfam" id="PF14700">
    <property type="entry name" value="RPOL_N"/>
    <property type="match status" value="1"/>
</dbReference>
<dbReference type="PANTHER" id="PTHR10102">
    <property type="entry name" value="DNA-DIRECTED RNA POLYMERASE, MITOCHONDRIAL"/>
    <property type="match status" value="1"/>
</dbReference>
<sequence>RRRLLTVPGRVLPAYERQLSGGALAAIRKEDYAKPERIYRDVNEFKQTYLLDPVAVPKRMTSVDHAAAPAIHPKVDEETERQRVLAAVVHGLLCYHVNRLGSDGFKDYVASLSGTLGIGALRTKIDVGLSPSTLDVTNGDEVAGYFQNILLHFIETDEDIGRATSEHLMNVVVDTIANDDAHIFNRLRMITDNACIHYAQATGRTDVDRKLIEEQVRLETMSREASIHKYRQLKEELASCGKLVNMKPTQKLLLSWYNPLALAIEKEQNAIVQGSDKSIDRRGFEAEMCLLAPDLLAVITLHETLKAVLATPDVAFLRISLNIGKSVQQEVKNADGKSRFSKPKKHSNSRLLLSQREALRNDSWSTSSMIKLGSRLVQLLCLTATLPNNPSVPAFIHEIVTEGAVKRRGVLRLEETISNDINRSHLSQESIGTCFMPMVIPPTPWTQPEYGCYISNRSSVMRIKASKAQRQAVDAGDLSRIYEVLNILSAVPWKVNESVLNIMTKLWDMGGGVPSLPSRRDHDVPEVEDRNKDSKRLQRAALKLNAELHSQRCDFELKLDVARTFNGYTMYFPHNIDFRGRAYCIPPYLQHMGNDASRGLLQFADRKPLGSRGLYWLKVQLANLYGKDKDSFDGRCRWTESVADKIAEVVSDPISCKWWLDADAPWQFLASCIEYQEAISHPGGPELYESGMPIRMDGSCNGLQHYAALGLDQRGGAAVNITPSEDGLPSDVYSRVCDLVNEKIAKDASLNHEHALKLVGRVTRKIVKQTVMTSVYGVTFVGARKQIERRLNELEFFDDNAVAFECSHYLSQVTLDSLGDMFTNAKNIMDWMVDAASAIAAATSHPVSWITPLGLPVVQPYRRVHSYSVRTAMQVVVLVDSESALPVSKSRQRSAFPPNYIHSLDSAHMMMTALECHRRNMTFAAVHDSFWTHASTVDQMNSILREKFVELHSQPLLEELALSFHRRYPQCEFIQLPSRGSLNLADVLNSPYFFC</sequence>
<evidence type="ECO:0000256" key="9">
    <source>
        <dbReference type="ARBA" id="ARBA00048552"/>
    </source>
</evidence>
<comment type="similarity">
    <text evidence="2 10">Belongs to the phage and mitochondrial RNA polymerase family.</text>
</comment>
<dbReference type="InterPro" id="IPR046950">
    <property type="entry name" value="DNA-dir_Rpol_C_phage-type"/>
</dbReference>
<dbReference type="PROSITE" id="PS00900">
    <property type="entry name" value="RNA_POL_PHAGE_1"/>
    <property type="match status" value="1"/>
</dbReference>
<evidence type="ECO:0000256" key="3">
    <source>
        <dbReference type="ARBA" id="ARBA00022478"/>
    </source>
</evidence>
<evidence type="ECO:0000313" key="12">
    <source>
        <dbReference type="EMBL" id="CRZ10350.1"/>
    </source>
</evidence>
<accession>A0A0H5R892</accession>
<evidence type="ECO:0000259" key="11">
    <source>
        <dbReference type="SMART" id="SM01311"/>
    </source>
</evidence>
<dbReference type="SMART" id="SM01311">
    <property type="entry name" value="RPOL_N"/>
    <property type="match status" value="1"/>
</dbReference>
<dbReference type="GO" id="GO:0006390">
    <property type="term" value="P:mitochondrial transcription"/>
    <property type="evidence" value="ECO:0007669"/>
    <property type="project" value="TreeGrafter"/>
</dbReference>
<protein>
    <recommendedName>
        <fullName evidence="10">DNA-directed RNA polymerase</fullName>
        <ecNumber evidence="10">2.7.7.6</ecNumber>
    </recommendedName>
</protein>
<comment type="catalytic activity">
    <reaction evidence="9 10">
        <text>RNA(n) + a ribonucleoside 5'-triphosphate = RNA(n+1) + diphosphate</text>
        <dbReference type="Rhea" id="RHEA:21248"/>
        <dbReference type="Rhea" id="RHEA-COMP:14527"/>
        <dbReference type="Rhea" id="RHEA-COMP:17342"/>
        <dbReference type="ChEBI" id="CHEBI:33019"/>
        <dbReference type="ChEBI" id="CHEBI:61557"/>
        <dbReference type="ChEBI" id="CHEBI:140395"/>
        <dbReference type="EC" id="2.7.7.6"/>
    </reaction>
</comment>
<dbReference type="InterPro" id="IPR024075">
    <property type="entry name" value="DNA-dir_RNA_pol_helix_hairp_sf"/>
</dbReference>
<dbReference type="InterPro" id="IPR029262">
    <property type="entry name" value="RPOL_N"/>
</dbReference>
<proteinExistence type="inferred from homology"/>
<dbReference type="FunFam" id="1.10.150.20:FF:000041">
    <property type="entry name" value="DNA-directed RNA polymerase"/>
    <property type="match status" value="1"/>
</dbReference>
<dbReference type="Gene3D" id="1.10.287.280">
    <property type="match status" value="1"/>
</dbReference>
<comment type="subcellular location">
    <subcellularLocation>
        <location evidence="1">Mitochondrion</location>
    </subcellularLocation>
</comment>
<keyword evidence="4 10" id="KW-0808">Transferase</keyword>
<evidence type="ECO:0000256" key="4">
    <source>
        <dbReference type="ARBA" id="ARBA00022679"/>
    </source>
</evidence>
<evidence type="ECO:0000256" key="10">
    <source>
        <dbReference type="RuleBase" id="RU003805"/>
    </source>
</evidence>
<dbReference type="PROSITE" id="PS00489">
    <property type="entry name" value="RNA_POL_PHAGE_2"/>
    <property type="match status" value="1"/>
</dbReference>
<evidence type="ECO:0000256" key="1">
    <source>
        <dbReference type="ARBA" id="ARBA00004173"/>
    </source>
</evidence>
<keyword evidence="3 10" id="KW-0240">DNA-directed RNA polymerase</keyword>
<dbReference type="InterPro" id="IPR037159">
    <property type="entry name" value="RNA_POL_N_sf"/>
</dbReference>
<reference evidence="12" key="1">
    <citation type="submission" date="2015-04" db="EMBL/GenBank/DDBJ databases">
        <title>The genome sequence of the plant pathogenic Rhizarian Plasmodiophora brassicae reveals insights in its biotrophic life cycle and the origin of chitin synthesis.</title>
        <authorList>
            <person name="Schwelm A."/>
            <person name="Fogelqvist J."/>
            <person name="Knaust A."/>
            <person name="Julke S."/>
            <person name="Lilja T."/>
            <person name="Dhandapani V."/>
            <person name="Bonilla-Rosso G."/>
            <person name="Karlsson M."/>
            <person name="Shevchenko A."/>
            <person name="Choi S.R."/>
            <person name="Kim H.G."/>
            <person name="Park J.Y."/>
            <person name="Lim Y.P."/>
            <person name="Ludwig-Muller J."/>
            <person name="Dixelius C."/>
        </authorList>
    </citation>
    <scope>NUCLEOTIDE SEQUENCE</scope>
    <source>
        <tissue evidence="12">Potato root galls</tissue>
    </source>
</reference>
<dbReference type="SUPFAM" id="SSF56672">
    <property type="entry name" value="DNA/RNA polymerases"/>
    <property type="match status" value="1"/>
</dbReference>
<dbReference type="Gene3D" id="1.10.287.260">
    <property type="match status" value="1"/>
</dbReference>
<keyword evidence="5 10" id="KW-0548">Nucleotidyltransferase</keyword>
<evidence type="ECO:0000256" key="2">
    <source>
        <dbReference type="ARBA" id="ARBA00009493"/>
    </source>
</evidence>
<evidence type="ECO:0000256" key="8">
    <source>
        <dbReference type="ARBA" id="ARBA00023163"/>
    </source>
</evidence>